<comment type="caution">
    <text evidence="3">The sequence shown here is derived from an EMBL/GenBank/DDBJ whole genome shotgun (WGS) entry which is preliminary data.</text>
</comment>
<dbReference type="InterPro" id="IPR021402">
    <property type="entry name" value="DUF3042"/>
</dbReference>
<name>A0ABT0VIB6_9LACO</name>
<protein>
    <submittedName>
        <fullName evidence="3">DUF3042 family protein</fullName>
    </submittedName>
</protein>
<evidence type="ECO:0000313" key="3">
    <source>
        <dbReference type="EMBL" id="MCM2437579.1"/>
    </source>
</evidence>
<proteinExistence type="predicted"/>
<evidence type="ECO:0000313" key="4">
    <source>
        <dbReference type="Proteomes" id="UP001057481"/>
    </source>
</evidence>
<organism evidence="3 4">
    <name type="scientific">Periweissella beninensis</name>
    <dbReference type="NCBI Taxonomy" id="504936"/>
    <lineage>
        <taxon>Bacteria</taxon>
        <taxon>Bacillati</taxon>
        <taxon>Bacillota</taxon>
        <taxon>Bacilli</taxon>
        <taxon>Lactobacillales</taxon>
        <taxon>Lactobacillaceae</taxon>
        <taxon>Periweissella</taxon>
    </lineage>
</organism>
<sequence>MKKFTIGILVGVTSTVLASASALAHFHHKVIKPIKDEEKKFEEADVRKARKSSFAHSSKY</sequence>
<reference evidence="3" key="1">
    <citation type="submission" date="2021-04" db="EMBL/GenBank/DDBJ databases">
        <title>Taxonomic assessment of Weissella genus.</title>
        <authorList>
            <person name="Fanelli F."/>
            <person name="Chieffi D."/>
            <person name="Dell'Aquila A."/>
            <person name="Gyu-Sung C."/>
            <person name="Franz C.M.A.P."/>
            <person name="Fusco V."/>
        </authorList>
    </citation>
    <scope>NUCLEOTIDE SEQUENCE</scope>
    <source>
        <strain evidence="3">LMG 25373</strain>
    </source>
</reference>
<evidence type="ECO:0000256" key="2">
    <source>
        <dbReference type="SAM" id="SignalP"/>
    </source>
</evidence>
<accession>A0ABT0VIB6</accession>
<dbReference type="EMBL" id="JAGMVS010000065">
    <property type="protein sequence ID" value="MCM2437579.1"/>
    <property type="molecule type" value="Genomic_DNA"/>
</dbReference>
<evidence type="ECO:0000256" key="1">
    <source>
        <dbReference type="SAM" id="MobiDB-lite"/>
    </source>
</evidence>
<gene>
    <name evidence="3" type="ORF">KAK10_06620</name>
</gene>
<feature type="signal peptide" evidence="2">
    <location>
        <begin position="1"/>
        <end position="24"/>
    </location>
</feature>
<dbReference type="Pfam" id="PF11240">
    <property type="entry name" value="DUF3042"/>
    <property type="match status" value="1"/>
</dbReference>
<keyword evidence="2" id="KW-0732">Signal</keyword>
<keyword evidence="4" id="KW-1185">Reference proteome</keyword>
<feature type="compositionally biased region" description="Basic residues" evidence="1">
    <location>
        <begin position="48"/>
        <end position="60"/>
    </location>
</feature>
<dbReference type="Proteomes" id="UP001057481">
    <property type="component" value="Unassembled WGS sequence"/>
</dbReference>
<dbReference type="RefSeq" id="WP_205143629.1">
    <property type="nucleotide sequence ID" value="NZ_JAFBDN010000008.1"/>
</dbReference>
<feature type="chain" id="PRO_5046860589" evidence="2">
    <location>
        <begin position="25"/>
        <end position="60"/>
    </location>
</feature>
<feature type="region of interest" description="Disordered" evidence="1">
    <location>
        <begin position="41"/>
        <end position="60"/>
    </location>
</feature>